<sequence length="121" mass="12893">MPNLVFQIPGMARLPNRWASGQQLMPLKQTTMILQRNGLTAAFGFCSGLVMAVLFGEAICNPGTPAVAVAGSDQLDSVSLVTPEGVERTTGTASGRRPWWPKDEGQMMLDINDDGCRNGGV</sequence>
<name>A0A9P9HXY8_FUSRE</name>
<dbReference type="GeneID" id="70215283"/>
<accession>A0A9P9HXY8</accession>
<dbReference type="Proteomes" id="UP000720189">
    <property type="component" value="Unassembled WGS sequence"/>
</dbReference>
<dbReference type="AlphaFoldDB" id="A0A9P9HXY8"/>
<reference evidence="1" key="1">
    <citation type="journal article" date="2021" name="Nat. Commun.">
        <title>Genetic determinants of endophytism in the Arabidopsis root mycobiome.</title>
        <authorList>
            <person name="Mesny F."/>
            <person name="Miyauchi S."/>
            <person name="Thiergart T."/>
            <person name="Pickel B."/>
            <person name="Atanasova L."/>
            <person name="Karlsson M."/>
            <person name="Huettel B."/>
            <person name="Barry K.W."/>
            <person name="Haridas S."/>
            <person name="Chen C."/>
            <person name="Bauer D."/>
            <person name="Andreopoulos W."/>
            <person name="Pangilinan J."/>
            <person name="LaButti K."/>
            <person name="Riley R."/>
            <person name="Lipzen A."/>
            <person name="Clum A."/>
            <person name="Drula E."/>
            <person name="Henrissat B."/>
            <person name="Kohler A."/>
            <person name="Grigoriev I.V."/>
            <person name="Martin F.M."/>
            <person name="Hacquard S."/>
        </authorList>
    </citation>
    <scope>NUCLEOTIDE SEQUENCE</scope>
    <source>
        <strain evidence="1">MPI-CAGE-AT-0023</strain>
    </source>
</reference>
<dbReference type="OrthoDB" id="10390593at2759"/>
<dbReference type="EMBL" id="JAGMUX010000003">
    <property type="protein sequence ID" value="KAH7265296.1"/>
    <property type="molecule type" value="Genomic_DNA"/>
</dbReference>
<comment type="caution">
    <text evidence="1">The sequence shown here is derived from an EMBL/GenBank/DDBJ whole genome shotgun (WGS) entry which is preliminary data.</text>
</comment>
<evidence type="ECO:0000313" key="1">
    <source>
        <dbReference type="EMBL" id="KAH7265296.1"/>
    </source>
</evidence>
<dbReference type="RefSeq" id="XP_046054031.1">
    <property type="nucleotide sequence ID" value="XM_046185329.1"/>
</dbReference>
<proteinExistence type="predicted"/>
<protein>
    <submittedName>
        <fullName evidence="1">Uncharacterized protein</fullName>
    </submittedName>
</protein>
<keyword evidence="2" id="KW-1185">Reference proteome</keyword>
<organism evidence="1 2">
    <name type="scientific">Fusarium redolens</name>
    <dbReference type="NCBI Taxonomy" id="48865"/>
    <lineage>
        <taxon>Eukaryota</taxon>
        <taxon>Fungi</taxon>
        <taxon>Dikarya</taxon>
        <taxon>Ascomycota</taxon>
        <taxon>Pezizomycotina</taxon>
        <taxon>Sordariomycetes</taxon>
        <taxon>Hypocreomycetidae</taxon>
        <taxon>Hypocreales</taxon>
        <taxon>Nectriaceae</taxon>
        <taxon>Fusarium</taxon>
        <taxon>Fusarium redolens species complex</taxon>
    </lineage>
</organism>
<evidence type="ECO:0000313" key="2">
    <source>
        <dbReference type="Proteomes" id="UP000720189"/>
    </source>
</evidence>
<gene>
    <name evidence="1" type="ORF">BKA55DRAFT_244983</name>
</gene>